<comment type="caution">
    <text evidence="1">The sequence shown here is derived from an EMBL/GenBank/DDBJ whole genome shotgun (WGS) entry which is preliminary data.</text>
</comment>
<accession>A0AC60QJS5</accession>
<keyword evidence="2" id="KW-1185">Reference proteome</keyword>
<gene>
    <name evidence="1" type="ORF">HPB47_018820</name>
</gene>
<feature type="non-terminal residue" evidence="1">
    <location>
        <position position="253"/>
    </location>
</feature>
<evidence type="ECO:0000313" key="2">
    <source>
        <dbReference type="Proteomes" id="UP000805193"/>
    </source>
</evidence>
<feature type="non-terminal residue" evidence="1">
    <location>
        <position position="1"/>
    </location>
</feature>
<dbReference type="EMBL" id="JABSTQ010008118">
    <property type="protein sequence ID" value="KAG0434866.1"/>
    <property type="molecule type" value="Genomic_DNA"/>
</dbReference>
<proteinExistence type="predicted"/>
<organism evidence="1 2">
    <name type="scientific">Ixodes persulcatus</name>
    <name type="common">Taiga tick</name>
    <dbReference type="NCBI Taxonomy" id="34615"/>
    <lineage>
        <taxon>Eukaryota</taxon>
        <taxon>Metazoa</taxon>
        <taxon>Ecdysozoa</taxon>
        <taxon>Arthropoda</taxon>
        <taxon>Chelicerata</taxon>
        <taxon>Arachnida</taxon>
        <taxon>Acari</taxon>
        <taxon>Parasitiformes</taxon>
        <taxon>Ixodida</taxon>
        <taxon>Ixodoidea</taxon>
        <taxon>Ixodidae</taxon>
        <taxon>Ixodinae</taxon>
        <taxon>Ixodes</taxon>
    </lineage>
</organism>
<name>A0AC60QJS5_IXOPE</name>
<evidence type="ECO:0000313" key="1">
    <source>
        <dbReference type="EMBL" id="KAG0434866.1"/>
    </source>
</evidence>
<dbReference type="Proteomes" id="UP000805193">
    <property type="component" value="Unassembled WGS sequence"/>
</dbReference>
<protein>
    <submittedName>
        <fullName evidence="1">Uncharacterized protein</fullName>
    </submittedName>
</protein>
<sequence>SQFNMDGCKIEAIEIPVICQDISTLTTDSVFVADMEKHGELIADRLMFSVVATQRGISILIGSDQMWGFVTGEATRSKTCSTLVALNTKLGWTFQGRTSIVKSQETHSSSVVCVLQITGTEQVEGALRSFWELESQGITDSEDQKSETSQVMRHLEQNIRRSGTQYEVALPWKDNIGVIKDNKQVAMTRLRKLVGRLYRTDSLILRYDEAIGEYLIAGHAEVVPNEITGEEGRLFYMPHREVIRENVLATRLR</sequence>
<reference evidence="1 2" key="1">
    <citation type="journal article" date="2020" name="Cell">
        <title>Large-Scale Comparative Analyses of Tick Genomes Elucidate Their Genetic Diversity and Vector Capacities.</title>
        <authorList>
            <consortium name="Tick Genome and Microbiome Consortium (TIGMIC)"/>
            <person name="Jia N."/>
            <person name="Wang J."/>
            <person name="Shi W."/>
            <person name="Du L."/>
            <person name="Sun Y."/>
            <person name="Zhan W."/>
            <person name="Jiang J.F."/>
            <person name="Wang Q."/>
            <person name="Zhang B."/>
            <person name="Ji P."/>
            <person name="Bell-Sakyi L."/>
            <person name="Cui X.M."/>
            <person name="Yuan T.T."/>
            <person name="Jiang B.G."/>
            <person name="Yang W.F."/>
            <person name="Lam T.T."/>
            <person name="Chang Q.C."/>
            <person name="Ding S.J."/>
            <person name="Wang X.J."/>
            <person name="Zhu J.G."/>
            <person name="Ruan X.D."/>
            <person name="Zhao L."/>
            <person name="Wei J.T."/>
            <person name="Ye R.Z."/>
            <person name="Que T.C."/>
            <person name="Du C.H."/>
            <person name="Zhou Y.H."/>
            <person name="Cheng J.X."/>
            <person name="Dai P.F."/>
            <person name="Guo W.B."/>
            <person name="Han X.H."/>
            <person name="Huang E.J."/>
            <person name="Li L.F."/>
            <person name="Wei W."/>
            <person name="Gao Y.C."/>
            <person name="Liu J.Z."/>
            <person name="Shao H.Z."/>
            <person name="Wang X."/>
            <person name="Wang C.C."/>
            <person name="Yang T.C."/>
            <person name="Huo Q.B."/>
            <person name="Li W."/>
            <person name="Chen H.Y."/>
            <person name="Chen S.E."/>
            <person name="Zhou L.G."/>
            <person name="Ni X.B."/>
            <person name="Tian J.H."/>
            <person name="Sheng Y."/>
            <person name="Liu T."/>
            <person name="Pan Y.S."/>
            <person name="Xia L.Y."/>
            <person name="Li J."/>
            <person name="Zhao F."/>
            <person name="Cao W.C."/>
        </authorList>
    </citation>
    <scope>NUCLEOTIDE SEQUENCE [LARGE SCALE GENOMIC DNA]</scope>
    <source>
        <strain evidence="1">Iper-2018</strain>
    </source>
</reference>